<comment type="caution">
    <text evidence="2">The sequence shown here is derived from an EMBL/GenBank/DDBJ whole genome shotgun (WGS) entry which is preliminary data.</text>
</comment>
<keyword evidence="1" id="KW-0812">Transmembrane</keyword>
<feature type="transmembrane region" description="Helical" evidence="1">
    <location>
        <begin position="48"/>
        <end position="65"/>
    </location>
</feature>
<name>A0ABR2M5F2_9ASPA</name>
<keyword evidence="1" id="KW-1133">Transmembrane helix</keyword>
<keyword evidence="1" id="KW-0472">Membrane</keyword>
<sequence>MTARFKMVVRGSVLLLLILVLSLSLPYFEYVVGLTGSLIWWPRVGAPARVINVALIVVDGIYGVADTISSSRSLLDILQRSRSHWRAYKL</sequence>
<dbReference type="Proteomes" id="UP001412067">
    <property type="component" value="Unassembled WGS sequence"/>
</dbReference>
<evidence type="ECO:0000256" key="1">
    <source>
        <dbReference type="SAM" id="Phobius"/>
    </source>
</evidence>
<organism evidence="2 3">
    <name type="scientific">Platanthera guangdongensis</name>
    <dbReference type="NCBI Taxonomy" id="2320717"/>
    <lineage>
        <taxon>Eukaryota</taxon>
        <taxon>Viridiplantae</taxon>
        <taxon>Streptophyta</taxon>
        <taxon>Embryophyta</taxon>
        <taxon>Tracheophyta</taxon>
        <taxon>Spermatophyta</taxon>
        <taxon>Magnoliopsida</taxon>
        <taxon>Liliopsida</taxon>
        <taxon>Asparagales</taxon>
        <taxon>Orchidaceae</taxon>
        <taxon>Orchidoideae</taxon>
        <taxon>Orchideae</taxon>
        <taxon>Orchidinae</taxon>
        <taxon>Platanthera</taxon>
    </lineage>
</organism>
<reference evidence="2 3" key="1">
    <citation type="journal article" date="2022" name="Nat. Plants">
        <title>Genomes of leafy and leafless Platanthera orchids illuminate the evolution of mycoheterotrophy.</title>
        <authorList>
            <person name="Li M.H."/>
            <person name="Liu K.W."/>
            <person name="Li Z."/>
            <person name="Lu H.C."/>
            <person name="Ye Q.L."/>
            <person name="Zhang D."/>
            <person name="Wang J.Y."/>
            <person name="Li Y.F."/>
            <person name="Zhong Z.M."/>
            <person name="Liu X."/>
            <person name="Yu X."/>
            <person name="Liu D.K."/>
            <person name="Tu X.D."/>
            <person name="Liu B."/>
            <person name="Hao Y."/>
            <person name="Liao X.Y."/>
            <person name="Jiang Y.T."/>
            <person name="Sun W.H."/>
            <person name="Chen J."/>
            <person name="Chen Y.Q."/>
            <person name="Ai Y."/>
            <person name="Zhai J.W."/>
            <person name="Wu S.S."/>
            <person name="Zhou Z."/>
            <person name="Hsiao Y.Y."/>
            <person name="Wu W.L."/>
            <person name="Chen Y.Y."/>
            <person name="Lin Y.F."/>
            <person name="Hsu J.L."/>
            <person name="Li C.Y."/>
            <person name="Wang Z.W."/>
            <person name="Zhao X."/>
            <person name="Zhong W.Y."/>
            <person name="Ma X.K."/>
            <person name="Ma L."/>
            <person name="Huang J."/>
            <person name="Chen G.Z."/>
            <person name="Huang M.Z."/>
            <person name="Huang L."/>
            <person name="Peng D.H."/>
            <person name="Luo Y.B."/>
            <person name="Zou S.Q."/>
            <person name="Chen S.P."/>
            <person name="Lan S."/>
            <person name="Tsai W.C."/>
            <person name="Van de Peer Y."/>
            <person name="Liu Z.J."/>
        </authorList>
    </citation>
    <scope>NUCLEOTIDE SEQUENCE [LARGE SCALE GENOMIC DNA]</scope>
    <source>
        <strain evidence="2">Lor288</strain>
    </source>
</reference>
<evidence type="ECO:0000313" key="2">
    <source>
        <dbReference type="EMBL" id="KAK8959191.1"/>
    </source>
</evidence>
<keyword evidence="3" id="KW-1185">Reference proteome</keyword>
<feature type="transmembrane region" description="Helical" evidence="1">
    <location>
        <begin position="7"/>
        <end position="28"/>
    </location>
</feature>
<protein>
    <submittedName>
        <fullName evidence="2">Uncharacterized protein</fullName>
    </submittedName>
</protein>
<dbReference type="EMBL" id="JBBWWR010000012">
    <property type="protein sequence ID" value="KAK8959191.1"/>
    <property type="molecule type" value="Genomic_DNA"/>
</dbReference>
<proteinExistence type="predicted"/>
<evidence type="ECO:0000313" key="3">
    <source>
        <dbReference type="Proteomes" id="UP001412067"/>
    </source>
</evidence>
<gene>
    <name evidence="2" type="ORF">KSP40_PGU021738</name>
</gene>
<accession>A0ABR2M5F2</accession>